<keyword evidence="2" id="KW-0808">Transferase</keyword>
<comment type="caution">
    <text evidence="2">The sequence shown here is derived from an EMBL/GenBank/DDBJ whole genome shotgun (WGS) entry which is preliminary data.</text>
</comment>
<evidence type="ECO:0000313" key="3">
    <source>
        <dbReference type="Proteomes" id="UP000002171"/>
    </source>
</evidence>
<reference evidence="2 3" key="1">
    <citation type="submission" date="2006-02" db="EMBL/GenBank/DDBJ databases">
        <authorList>
            <person name="Pinhassi J."/>
            <person name="Pedros-Alio C."/>
            <person name="Ferriera S."/>
            <person name="Johnson J."/>
            <person name="Kravitz S."/>
            <person name="Halpern A."/>
            <person name="Remington K."/>
            <person name="Beeson K."/>
            <person name="Tran B."/>
            <person name="Rogers Y.-H."/>
            <person name="Friedman R."/>
            <person name="Venter J.C."/>
        </authorList>
    </citation>
    <scope>NUCLEOTIDE SEQUENCE [LARGE SCALE GENOMIC DNA]</scope>
    <source>
        <strain evidence="2 3">MED92</strain>
    </source>
</reference>
<dbReference type="InterPro" id="IPR017926">
    <property type="entry name" value="GATASE"/>
</dbReference>
<organism evidence="2 3">
    <name type="scientific">Neptuniibacter caesariensis</name>
    <dbReference type="NCBI Taxonomy" id="207954"/>
    <lineage>
        <taxon>Bacteria</taxon>
        <taxon>Pseudomonadati</taxon>
        <taxon>Pseudomonadota</taxon>
        <taxon>Gammaproteobacteria</taxon>
        <taxon>Oceanospirillales</taxon>
        <taxon>Oceanospirillaceae</taxon>
        <taxon>Neptuniibacter</taxon>
    </lineage>
</organism>
<evidence type="ECO:0000259" key="1">
    <source>
        <dbReference type="Pfam" id="PF00117"/>
    </source>
</evidence>
<accession>A0A7U8C1W8</accession>
<dbReference type="OrthoDB" id="9813383at2"/>
<name>A0A7U8C1W8_NEPCE</name>
<dbReference type="GO" id="GO:0016740">
    <property type="term" value="F:transferase activity"/>
    <property type="evidence" value="ECO:0007669"/>
    <property type="project" value="UniProtKB-KW"/>
</dbReference>
<dbReference type="CDD" id="cd01741">
    <property type="entry name" value="GATase1_1"/>
    <property type="match status" value="1"/>
</dbReference>
<dbReference type="AlphaFoldDB" id="A0A7U8C1W8"/>
<keyword evidence="2" id="KW-0315">Glutamine amidotransferase</keyword>
<dbReference type="Gene3D" id="3.40.50.880">
    <property type="match status" value="1"/>
</dbReference>
<keyword evidence="3" id="KW-1185">Reference proteome</keyword>
<dbReference type="EMBL" id="AAOW01000027">
    <property type="protein sequence ID" value="EAR59970.1"/>
    <property type="molecule type" value="Genomic_DNA"/>
</dbReference>
<feature type="domain" description="Glutamine amidotransferase" evidence="1">
    <location>
        <begin position="19"/>
        <end position="186"/>
    </location>
</feature>
<dbReference type="SUPFAM" id="SSF52317">
    <property type="entry name" value="Class I glutamine amidotransferase-like"/>
    <property type="match status" value="1"/>
</dbReference>
<dbReference type="Pfam" id="PF00117">
    <property type="entry name" value="GATase"/>
    <property type="match status" value="1"/>
</dbReference>
<dbReference type="InterPro" id="IPR029062">
    <property type="entry name" value="Class_I_gatase-like"/>
</dbReference>
<proteinExistence type="predicted"/>
<dbReference type="RefSeq" id="WP_007022538.1">
    <property type="nucleotide sequence ID" value="NZ_CH724127.1"/>
</dbReference>
<dbReference type="PROSITE" id="PS51273">
    <property type="entry name" value="GATASE_TYPE_1"/>
    <property type="match status" value="1"/>
</dbReference>
<dbReference type="InterPro" id="IPR044992">
    <property type="entry name" value="ChyE-like"/>
</dbReference>
<dbReference type="PANTHER" id="PTHR42695:SF5">
    <property type="entry name" value="GLUTAMINE AMIDOTRANSFERASE YLR126C-RELATED"/>
    <property type="match status" value="1"/>
</dbReference>
<dbReference type="GO" id="GO:0005829">
    <property type="term" value="C:cytosol"/>
    <property type="evidence" value="ECO:0007669"/>
    <property type="project" value="TreeGrafter"/>
</dbReference>
<gene>
    <name evidence="2" type="ORF">MED92_02661</name>
</gene>
<dbReference type="Proteomes" id="UP000002171">
    <property type="component" value="Unassembled WGS sequence"/>
</dbReference>
<sequence>MKLGILVTGDTTGELNAKYGSFTSMFIDLFEQQGVDLTYLAYDLREGQFPYNINECDAWLITGSEHGVYDKLPWMQPLEAMIREIIAAELPLIGICFGHQIMASAMGAMVEKSDKGWGLGHATYQVCGKGAVKEVVINAMHQDQVISMPEQAELLLTSEFCPYAGFTYGPKVLSIQAHPEFMNEYTLEQLLELKGKLFPERETKIAFDGLMPPKKNLDTDIVAGWMLSALSA</sequence>
<evidence type="ECO:0000313" key="2">
    <source>
        <dbReference type="EMBL" id="EAR59970.1"/>
    </source>
</evidence>
<protein>
    <submittedName>
        <fullName evidence="2">Glutamine amidotransferase class-I</fullName>
    </submittedName>
</protein>
<dbReference type="PANTHER" id="PTHR42695">
    <property type="entry name" value="GLUTAMINE AMIDOTRANSFERASE YLR126C-RELATED"/>
    <property type="match status" value="1"/>
</dbReference>